<evidence type="ECO:0000259" key="1">
    <source>
        <dbReference type="Pfam" id="PF12680"/>
    </source>
</evidence>
<organism evidence="2 3">
    <name type="scientific">Aeromonas bivalvium</name>
    <dbReference type="NCBI Taxonomy" id="440079"/>
    <lineage>
        <taxon>Bacteria</taxon>
        <taxon>Pseudomonadati</taxon>
        <taxon>Pseudomonadota</taxon>
        <taxon>Gammaproteobacteria</taxon>
        <taxon>Aeromonadales</taxon>
        <taxon>Aeromonadaceae</taxon>
        <taxon>Aeromonas</taxon>
    </lineage>
</organism>
<dbReference type="Pfam" id="PF12680">
    <property type="entry name" value="SnoaL_2"/>
    <property type="match status" value="1"/>
</dbReference>
<gene>
    <name evidence="2" type="ORF">ACEUDJ_17325</name>
</gene>
<dbReference type="Proteomes" id="UP001630969">
    <property type="component" value="Unassembled WGS sequence"/>
</dbReference>
<accession>A0ABW9GUL2</accession>
<dbReference type="InterPro" id="IPR037401">
    <property type="entry name" value="SnoaL-like"/>
</dbReference>
<evidence type="ECO:0000313" key="2">
    <source>
        <dbReference type="EMBL" id="MFM4894612.1"/>
    </source>
</evidence>
<comment type="caution">
    <text evidence="2">The sequence shown here is derived from an EMBL/GenBank/DDBJ whole genome shotgun (WGS) entry which is preliminary data.</text>
</comment>
<sequence length="129" mass="14880">MDYPQRLQACLHRVICDPAFPPAELDHWFTPDYVQHVDDKVLDYAAFRRHILALREDLAECQITFLALIAQGERVHSTHLVRARRRNGQTLVCKVSGLFTFRAGRLCHTDELTCLLQGDARDRDIGSRH</sequence>
<protein>
    <submittedName>
        <fullName evidence="2">Nuclear transport factor 2 family protein</fullName>
    </submittedName>
</protein>
<keyword evidence="3" id="KW-1185">Reference proteome</keyword>
<name>A0ABW9GUL2_9GAMM</name>
<dbReference type="EMBL" id="JBGXBU010000009">
    <property type="protein sequence ID" value="MFM4894612.1"/>
    <property type="molecule type" value="Genomic_DNA"/>
</dbReference>
<proteinExistence type="predicted"/>
<evidence type="ECO:0000313" key="3">
    <source>
        <dbReference type="Proteomes" id="UP001630969"/>
    </source>
</evidence>
<dbReference type="Gene3D" id="3.10.450.50">
    <property type="match status" value="1"/>
</dbReference>
<dbReference type="GeneID" id="97221835"/>
<dbReference type="SUPFAM" id="SSF54427">
    <property type="entry name" value="NTF2-like"/>
    <property type="match status" value="1"/>
</dbReference>
<reference evidence="2 3" key="1">
    <citation type="submission" date="2024-09" db="EMBL/GenBank/DDBJ databases">
        <title>Aeromonas strains Genome sequencing and assembly.</title>
        <authorList>
            <person name="Hu X."/>
            <person name="Tang B."/>
        </authorList>
    </citation>
    <scope>NUCLEOTIDE SEQUENCE [LARGE SCALE GENOMIC DNA]</scope>
    <source>
        <strain evidence="2 3">NB23SCDHY001</strain>
    </source>
</reference>
<feature type="domain" description="SnoaL-like" evidence="1">
    <location>
        <begin position="23"/>
        <end position="107"/>
    </location>
</feature>
<dbReference type="RefSeq" id="WP_041999175.1">
    <property type="nucleotide sequence ID" value="NZ_CDBT01000047.1"/>
</dbReference>
<dbReference type="InterPro" id="IPR032710">
    <property type="entry name" value="NTF2-like_dom_sf"/>
</dbReference>